<accession>A0A368VF87</accession>
<dbReference type="InterPro" id="IPR003115">
    <property type="entry name" value="ParB_N"/>
</dbReference>
<protein>
    <submittedName>
        <fullName evidence="3">ParB-like nuclease family protein</fullName>
    </submittedName>
</protein>
<dbReference type="SUPFAM" id="SSF110849">
    <property type="entry name" value="ParB/Sulfiredoxin"/>
    <property type="match status" value="1"/>
</dbReference>
<evidence type="ECO:0000259" key="2">
    <source>
        <dbReference type="SMART" id="SM00470"/>
    </source>
</evidence>
<feature type="compositionally biased region" description="Low complexity" evidence="1">
    <location>
        <begin position="238"/>
        <end position="251"/>
    </location>
</feature>
<reference evidence="3 4" key="1">
    <citation type="submission" date="2018-07" db="EMBL/GenBank/DDBJ databases">
        <title>Genomic Encyclopedia of Type Strains, Phase III (KMG-III): the genomes of soil and plant-associated and newly described type strains.</title>
        <authorList>
            <person name="Whitman W."/>
        </authorList>
    </citation>
    <scope>NUCLEOTIDE SEQUENCE [LARGE SCALE GENOMIC DNA]</scope>
    <source>
        <strain evidence="3 4">CECT 8575</strain>
    </source>
</reference>
<evidence type="ECO:0000313" key="3">
    <source>
        <dbReference type="EMBL" id="RCW37661.1"/>
    </source>
</evidence>
<proteinExistence type="predicted"/>
<feature type="domain" description="ParB-like N-terminal" evidence="2">
    <location>
        <begin position="34"/>
        <end position="118"/>
    </location>
</feature>
<sequence length="341" mass="36941">MENIPVAAARVPGHIPSGGSVGPTAEEMSSNDVCEVPISSLALADSPRLDGENPNHVQTLAGIDGDLPPILVHRGTMRVIDGFHRVRAAVLRGATTIRAKLIEGTEIEIFVLGVQANVTHGLPLSLRDRKAAAARIACACPWWSDRAIAQVAGVSPNTVGAIRRRSTDESAHLNARVGQDGRARPTDPAERRRRAREILHRRPEAPLREIAQEAGISISTAHSVRKQIRAGGAERDSSGAQVSAAVQQAGQPNRRHNTVQVRTTAVHRLMSDPSLNLTQHGRTLLRLVAAHSIEPDYWDQLVDVTPMHCVGVIADLADSYARAWERLGKELKRRGNAMKRD</sequence>
<dbReference type="AlphaFoldDB" id="A0A368VF87"/>
<dbReference type="EMBL" id="QPJC01000025">
    <property type="protein sequence ID" value="RCW37661.1"/>
    <property type="molecule type" value="Genomic_DNA"/>
</dbReference>
<comment type="caution">
    <text evidence="3">The sequence shown here is derived from an EMBL/GenBank/DDBJ whole genome shotgun (WGS) entry which is preliminary data.</text>
</comment>
<evidence type="ECO:0000256" key="1">
    <source>
        <dbReference type="SAM" id="MobiDB-lite"/>
    </source>
</evidence>
<feature type="compositionally biased region" description="Basic and acidic residues" evidence="1">
    <location>
        <begin position="179"/>
        <end position="192"/>
    </location>
</feature>
<feature type="region of interest" description="Disordered" evidence="1">
    <location>
        <begin position="163"/>
        <end position="192"/>
    </location>
</feature>
<dbReference type="SMART" id="SM00470">
    <property type="entry name" value="ParB"/>
    <property type="match status" value="1"/>
</dbReference>
<gene>
    <name evidence="3" type="ORF">DFQ14_12517</name>
</gene>
<evidence type="ECO:0000313" key="4">
    <source>
        <dbReference type="Proteomes" id="UP000253495"/>
    </source>
</evidence>
<dbReference type="Proteomes" id="UP000253495">
    <property type="component" value="Unassembled WGS sequence"/>
</dbReference>
<feature type="region of interest" description="Disordered" evidence="1">
    <location>
        <begin position="227"/>
        <end position="257"/>
    </location>
</feature>
<dbReference type="InterPro" id="IPR036086">
    <property type="entry name" value="ParB/Sulfiredoxin_sf"/>
</dbReference>
<keyword evidence="4" id="KW-1185">Reference proteome</keyword>
<name>A0A368VF87_9ACTN</name>
<organism evidence="3 4">
    <name type="scientific">Halopolyspora algeriensis</name>
    <dbReference type="NCBI Taxonomy" id="1500506"/>
    <lineage>
        <taxon>Bacteria</taxon>
        <taxon>Bacillati</taxon>
        <taxon>Actinomycetota</taxon>
        <taxon>Actinomycetes</taxon>
        <taxon>Actinomycetes incertae sedis</taxon>
        <taxon>Halopolyspora</taxon>
    </lineage>
</organism>